<dbReference type="InterPro" id="IPR032508">
    <property type="entry name" value="FecR_C"/>
</dbReference>
<dbReference type="InterPro" id="IPR012373">
    <property type="entry name" value="Ferrdict_sens_TM"/>
</dbReference>
<dbReference type="Gene3D" id="2.60.120.1440">
    <property type="match status" value="1"/>
</dbReference>
<protein>
    <submittedName>
        <fullName evidence="4">FecR family protein</fullName>
    </submittedName>
</protein>
<evidence type="ECO:0000259" key="3">
    <source>
        <dbReference type="Pfam" id="PF16344"/>
    </source>
</evidence>
<reference evidence="5" key="1">
    <citation type="journal article" date="2019" name="Int. J. Syst. Evol. Microbiol.">
        <title>The Global Catalogue of Microorganisms (GCM) 10K type strain sequencing project: providing services to taxonomists for standard genome sequencing and annotation.</title>
        <authorList>
            <consortium name="The Broad Institute Genomics Platform"/>
            <consortium name="The Broad Institute Genome Sequencing Center for Infectious Disease"/>
            <person name="Wu L."/>
            <person name="Ma J."/>
        </authorList>
    </citation>
    <scope>NUCLEOTIDE SEQUENCE [LARGE SCALE GENOMIC DNA]</scope>
    <source>
        <strain evidence="5">KCTC 22814</strain>
    </source>
</reference>
<evidence type="ECO:0000313" key="4">
    <source>
        <dbReference type="EMBL" id="MFD2968745.1"/>
    </source>
</evidence>
<feature type="domain" description="Protein FecR C-terminal" evidence="3">
    <location>
        <begin position="303"/>
        <end position="370"/>
    </location>
</feature>
<proteinExistence type="predicted"/>
<organism evidence="4 5">
    <name type="scientific">Sphingobacterium bambusae</name>
    <dbReference type="NCBI Taxonomy" id="662858"/>
    <lineage>
        <taxon>Bacteria</taxon>
        <taxon>Pseudomonadati</taxon>
        <taxon>Bacteroidota</taxon>
        <taxon>Sphingobacteriia</taxon>
        <taxon>Sphingobacteriales</taxon>
        <taxon>Sphingobacteriaceae</taxon>
        <taxon>Sphingobacterium</taxon>
    </lineage>
</organism>
<comment type="caution">
    <text evidence="4">The sequence shown here is derived from an EMBL/GenBank/DDBJ whole genome shotgun (WGS) entry which is preliminary data.</text>
</comment>
<dbReference type="PANTHER" id="PTHR30273:SF2">
    <property type="entry name" value="PROTEIN FECR"/>
    <property type="match status" value="1"/>
</dbReference>
<dbReference type="RefSeq" id="WP_320184987.1">
    <property type="nucleotide sequence ID" value="NZ_CP138332.1"/>
</dbReference>
<feature type="domain" description="FecR protein" evidence="2">
    <location>
        <begin position="156"/>
        <end position="259"/>
    </location>
</feature>
<feature type="transmembrane region" description="Helical" evidence="1">
    <location>
        <begin position="66"/>
        <end position="85"/>
    </location>
</feature>
<dbReference type="Pfam" id="PF04773">
    <property type="entry name" value="FecR"/>
    <property type="match status" value="1"/>
</dbReference>
<dbReference type="EMBL" id="JBHUPB010000010">
    <property type="protein sequence ID" value="MFD2968745.1"/>
    <property type="molecule type" value="Genomic_DNA"/>
</dbReference>
<keyword evidence="5" id="KW-1185">Reference proteome</keyword>
<gene>
    <name evidence="4" type="ORF">ACFS7Y_15195</name>
</gene>
<dbReference type="Gene3D" id="3.55.50.30">
    <property type="match status" value="1"/>
</dbReference>
<keyword evidence="1" id="KW-0812">Transmembrane</keyword>
<accession>A0ABW6BGT2</accession>
<dbReference type="PIRSF" id="PIRSF018266">
    <property type="entry name" value="FecR"/>
    <property type="match status" value="1"/>
</dbReference>
<evidence type="ECO:0000313" key="5">
    <source>
        <dbReference type="Proteomes" id="UP001597525"/>
    </source>
</evidence>
<evidence type="ECO:0000259" key="2">
    <source>
        <dbReference type="Pfam" id="PF04773"/>
    </source>
</evidence>
<name>A0ABW6BGT2_9SPHI</name>
<dbReference type="PANTHER" id="PTHR30273">
    <property type="entry name" value="PERIPLASMIC SIGNAL SENSOR AND SIGMA FACTOR ACTIVATOR FECR-RELATED"/>
    <property type="match status" value="1"/>
</dbReference>
<keyword evidence="1" id="KW-0472">Membrane</keyword>
<dbReference type="InterPro" id="IPR006860">
    <property type="entry name" value="FecR"/>
</dbReference>
<sequence>MQKVDIKKIVERYRQGKATDDDVAFLESWYAWDAQRNQDVPEYTAEEILADTDVVWQRLNPKSNKILKWLPYAAAVLIFGILMLWKGDFLLYNKQMRLDDVVAQADQGVTIRLADGTVVPLHVEHGGINMGKSIQYTDGTTISELQKDKRNLQLTLTVPTGTTFHLILDDGTKVWLNAGSSLRYPMRFEGDRREVELEGEGYFEVAAQFMISEDSGKPVRKPFLVNTAEQTISVLGTHFNVEAYPIAASKTTLIEGRVEIGATGNSKVKKILNPGQQGVWNEGEIQVQKIDVDNALAWRSGLFSFHEKTFDEIMQDVSRWYNLEIVYESDIPEETFFGEGYRTENLGSVLRLLESDKIKYRVTSDRKLIISYRK</sequence>
<dbReference type="Proteomes" id="UP001597525">
    <property type="component" value="Unassembled WGS sequence"/>
</dbReference>
<dbReference type="Pfam" id="PF16344">
    <property type="entry name" value="FecR_C"/>
    <property type="match status" value="1"/>
</dbReference>
<keyword evidence="1" id="KW-1133">Transmembrane helix</keyword>
<evidence type="ECO:0000256" key="1">
    <source>
        <dbReference type="SAM" id="Phobius"/>
    </source>
</evidence>